<evidence type="ECO:0000259" key="2">
    <source>
        <dbReference type="Pfam" id="PF17775"/>
    </source>
</evidence>
<sequence length="144" mass="16078">MSKRSSRPKRGPEPALTAASPCPCGLPAAYGECCGRFHSGEEYAPTAELLMRSRYSAFVAQDEAYLLRTWHPATRPQQLELDPGMQWTGLEILATTGGSSFHSLGTVTFRARYRHHGKRGALHEHSTFERQHGVWVYVEGTFVE</sequence>
<dbReference type="SUPFAM" id="SSF54427">
    <property type="entry name" value="NTF2-like"/>
    <property type="match status" value="1"/>
</dbReference>
<dbReference type="PANTHER" id="PTHR33747:SF1">
    <property type="entry name" value="ADENYLATE CYCLASE-ASSOCIATED CAP C-TERMINAL DOMAIN-CONTAINING PROTEIN"/>
    <property type="match status" value="1"/>
</dbReference>
<protein>
    <recommendedName>
        <fullName evidence="1">UPF0225 protein SLUN_33820</fullName>
    </recommendedName>
</protein>
<dbReference type="InterPro" id="IPR032710">
    <property type="entry name" value="NTF2-like_dom_sf"/>
</dbReference>
<dbReference type="KEGG" id="slk:SLUN_33820"/>
<evidence type="ECO:0000313" key="3">
    <source>
        <dbReference type="EMBL" id="AVZ76452.1"/>
    </source>
</evidence>
<reference evidence="3 4" key="1">
    <citation type="submission" date="2018-01" db="EMBL/GenBank/DDBJ databases">
        <title>Complete genome sequence of Streptomyces lunaelactis MM109T, a Ferroverdin A producer isolated from cave moonmilk deposits.</title>
        <authorList>
            <person name="Naome A."/>
            <person name="Martinet L."/>
            <person name="Maciejewska M."/>
            <person name="Anderssen S."/>
            <person name="Adam D."/>
            <person name="Tenconi E."/>
            <person name="Deflandre B."/>
            <person name="Arguelles-Arias A."/>
            <person name="Calusinska M."/>
            <person name="Copieters W."/>
            <person name="Karim L."/>
            <person name="Hanikenne M."/>
            <person name="Baurain D."/>
            <person name="van Wezel G."/>
            <person name="Smargiasso N."/>
            <person name="de Pauw E."/>
            <person name="Delfosse P."/>
            <person name="Rigali S."/>
        </authorList>
    </citation>
    <scope>NUCLEOTIDE SEQUENCE [LARGE SCALE GENOMIC DNA]</scope>
    <source>
        <strain evidence="3 4">MM109</strain>
    </source>
</reference>
<dbReference type="InterPro" id="IPR048469">
    <property type="entry name" value="YchJ-like_M"/>
</dbReference>
<dbReference type="EMBL" id="CP026304">
    <property type="protein sequence ID" value="AVZ76452.1"/>
    <property type="molecule type" value="Genomic_DNA"/>
</dbReference>
<gene>
    <name evidence="3" type="ORF">SLUN_33820</name>
</gene>
<dbReference type="Pfam" id="PF17775">
    <property type="entry name" value="YchJ_M-like"/>
    <property type="match status" value="1"/>
</dbReference>
<dbReference type="InterPro" id="IPR023006">
    <property type="entry name" value="YchJ-like"/>
</dbReference>
<keyword evidence="4" id="KW-1185">Reference proteome</keyword>
<name>A0A2R4TBE1_9ACTN</name>
<comment type="similarity">
    <text evidence="1">Belongs to the UPF0225 family.</text>
</comment>
<proteinExistence type="inferred from homology"/>
<dbReference type="HAMAP" id="MF_00612">
    <property type="entry name" value="UPF0225"/>
    <property type="match status" value="1"/>
</dbReference>
<organism evidence="3 4">
    <name type="scientific">Streptomyces lunaelactis</name>
    <dbReference type="NCBI Taxonomy" id="1535768"/>
    <lineage>
        <taxon>Bacteria</taxon>
        <taxon>Bacillati</taxon>
        <taxon>Actinomycetota</taxon>
        <taxon>Actinomycetes</taxon>
        <taxon>Kitasatosporales</taxon>
        <taxon>Streptomycetaceae</taxon>
        <taxon>Streptomyces</taxon>
    </lineage>
</organism>
<dbReference type="Proteomes" id="UP000244201">
    <property type="component" value="Chromosome"/>
</dbReference>
<dbReference type="AlphaFoldDB" id="A0A2R4TBE1"/>
<dbReference type="OrthoDB" id="21421at2"/>
<accession>A0A2R4TBE1</accession>
<evidence type="ECO:0000256" key="1">
    <source>
        <dbReference type="HAMAP-Rule" id="MF_00612"/>
    </source>
</evidence>
<dbReference type="RefSeq" id="WP_108153739.1">
    <property type="nucleotide sequence ID" value="NZ_CP026304.1"/>
</dbReference>
<dbReference type="Gene3D" id="3.10.450.50">
    <property type="match status" value="1"/>
</dbReference>
<dbReference type="PANTHER" id="PTHR33747">
    <property type="entry name" value="UPF0225 PROTEIN SCO1677"/>
    <property type="match status" value="1"/>
</dbReference>
<evidence type="ECO:0000313" key="4">
    <source>
        <dbReference type="Proteomes" id="UP000244201"/>
    </source>
</evidence>
<dbReference type="GeneID" id="55660231"/>
<feature type="domain" description="YchJ-like middle NTF2-like" evidence="2">
    <location>
        <begin position="46"/>
        <end position="140"/>
    </location>
</feature>